<dbReference type="EMBL" id="RBIM01000003">
    <property type="protein sequence ID" value="RKR00267.1"/>
    <property type="molecule type" value="Genomic_DNA"/>
</dbReference>
<dbReference type="Pfam" id="PF06325">
    <property type="entry name" value="PrmA"/>
    <property type="match status" value="1"/>
</dbReference>
<comment type="similarity">
    <text evidence="1 6">Belongs to the methyltransferase superfamily. PrmA family.</text>
</comment>
<comment type="function">
    <text evidence="6">Methylates ribosomal protein L11.</text>
</comment>
<dbReference type="GO" id="GO:0008276">
    <property type="term" value="F:protein methyltransferase activity"/>
    <property type="evidence" value="ECO:0007669"/>
    <property type="project" value="UniProtKB-UniRule"/>
</dbReference>
<evidence type="ECO:0000256" key="5">
    <source>
        <dbReference type="ARBA" id="ARBA00022691"/>
    </source>
</evidence>
<dbReference type="SUPFAM" id="SSF53335">
    <property type="entry name" value="S-adenosyl-L-methionine-dependent methyltransferases"/>
    <property type="match status" value="1"/>
</dbReference>
<dbReference type="AlphaFoldDB" id="A0A495DD61"/>
<dbReference type="HAMAP" id="MF_00735">
    <property type="entry name" value="Methyltr_PrmA"/>
    <property type="match status" value="1"/>
</dbReference>
<dbReference type="PANTHER" id="PTHR43648">
    <property type="entry name" value="ELECTRON TRANSFER FLAVOPROTEIN BETA SUBUNIT LYSINE METHYLTRANSFERASE"/>
    <property type="match status" value="1"/>
</dbReference>
<protein>
    <recommendedName>
        <fullName evidence="6">Ribosomal protein L11 methyltransferase</fullName>
        <shortName evidence="6">L11 Mtase</shortName>
        <ecNumber evidence="6">2.1.1.-</ecNumber>
    </recommendedName>
</protein>
<comment type="caution">
    <text evidence="7">The sequence shown here is derived from an EMBL/GenBank/DDBJ whole genome shotgun (WGS) entry which is preliminary data.</text>
</comment>
<dbReference type="InterPro" id="IPR029063">
    <property type="entry name" value="SAM-dependent_MTases_sf"/>
</dbReference>
<dbReference type="GO" id="GO:0032259">
    <property type="term" value="P:methylation"/>
    <property type="evidence" value="ECO:0007669"/>
    <property type="project" value="UniProtKB-KW"/>
</dbReference>
<accession>A0A495DD61</accession>
<dbReference type="CDD" id="cd02440">
    <property type="entry name" value="AdoMet_MTases"/>
    <property type="match status" value="1"/>
</dbReference>
<sequence length="286" mass="30229">MTQFWRLTTQADFALLGNVVEHLDAVGLEAMSSWSLFDEGDIARLDLIFTEDPDIEVVRATAGFPAEMELSCAPMPEEDWVRLSLKGLKPVEGGRFTLFGAHDRDAVADGQIGIEIEAGPAFGTGHHGTTRGCLIAFSQMLDAGAVPTSILDLGCGTAVLAIAAAKALPDADILASDVDPEAVEESLENCRKNETPGIDCFVAEGLDHAKLAGRQFELVLANILAGPLVELAPGIADILTPGGKVILSGLLTEQEAMVRTAYEAAGLSVHRQPPLEGWETLVASKT</sequence>
<keyword evidence="3 6" id="KW-0489">Methyltransferase</keyword>
<keyword evidence="2 6" id="KW-0963">Cytoplasm</keyword>
<dbReference type="RefSeq" id="WP_121210603.1">
    <property type="nucleotide sequence ID" value="NZ_RBIM01000003.1"/>
</dbReference>
<evidence type="ECO:0000256" key="2">
    <source>
        <dbReference type="ARBA" id="ARBA00022490"/>
    </source>
</evidence>
<evidence type="ECO:0000313" key="8">
    <source>
        <dbReference type="Proteomes" id="UP000273675"/>
    </source>
</evidence>
<comment type="subcellular location">
    <subcellularLocation>
        <location evidence="6">Cytoplasm</location>
    </subcellularLocation>
</comment>
<keyword evidence="7" id="KW-0687">Ribonucleoprotein</keyword>
<dbReference type="Proteomes" id="UP000273675">
    <property type="component" value="Unassembled WGS sequence"/>
</dbReference>
<feature type="binding site" evidence="6">
    <location>
        <position position="130"/>
    </location>
    <ligand>
        <name>S-adenosyl-L-methionine</name>
        <dbReference type="ChEBI" id="CHEBI:59789"/>
    </ligand>
</feature>
<feature type="binding site" evidence="6">
    <location>
        <position position="177"/>
    </location>
    <ligand>
        <name>S-adenosyl-L-methionine</name>
        <dbReference type="ChEBI" id="CHEBI:59789"/>
    </ligand>
</feature>
<dbReference type="OrthoDB" id="9785995at2"/>
<keyword evidence="5 6" id="KW-0949">S-adenosyl-L-methionine</keyword>
<dbReference type="EC" id="2.1.1.-" evidence="6"/>
<dbReference type="InterPro" id="IPR004498">
    <property type="entry name" value="Ribosomal_PrmA_MeTrfase"/>
</dbReference>
<evidence type="ECO:0000256" key="1">
    <source>
        <dbReference type="ARBA" id="ARBA00009741"/>
    </source>
</evidence>
<evidence type="ECO:0000256" key="3">
    <source>
        <dbReference type="ARBA" id="ARBA00022603"/>
    </source>
</evidence>
<reference evidence="7 8" key="1">
    <citation type="submission" date="2018-10" db="EMBL/GenBank/DDBJ databases">
        <title>Genomic Encyclopedia of Type Strains, Phase IV (KMG-IV): sequencing the most valuable type-strain genomes for metagenomic binning, comparative biology and taxonomic classification.</title>
        <authorList>
            <person name="Goeker M."/>
        </authorList>
    </citation>
    <scope>NUCLEOTIDE SEQUENCE [LARGE SCALE GENOMIC DNA]</scope>
    <source>
        <strain evidence="7 8">DSM 4734</strain>
    </source>
</reference>
<proteinExistence type="inferred from homology"/>
<dbReference type="GO" id="GO:0005737">
    <property type="term" value="C:cytoplasm"/>
    <property type="evidence" value="ECO:0007669"/>
    <property type="project" value="UniProtKB-SubCell"/>
</dbReference>
<dbReference type="InterPro" id="IPR050078">
    <property type="entry name" value="Ribosomal_L11_MeTrfase_PrmA"/>
</dbReference>
<organism evidence="7 8">
    <name type="scientific">Maricaulis maris</name>
    <dbReference type="NCBI Taxonomy" id="74318"/>
    <lineage>
        <taxon>Bacteria</taxon>
        <taxon>Pseudomonadati</taxon>
        <taxon>Pseudomonadota</taxon>
        <taxon>Alphaproteobacteria</taxon>
        <taxon>Maricaulales</taxon>
        <taxon>Maricaulaceae</taxon>
        <taxon>Maricaulis</taxon>
    </lineage>
</organism>
<feature type="binding site" evidence="6">
    <location>
        <position position="222"/>
    </location>
    <ligand>
        <name>S-adenosyl-L-methionine</name>
        <dbReference type="ChEBI" id="CHEBI:59789"/>
    </ligand>
</feature>
<feature type="binding site" evidence="6">
    <location>
        <position position="154"/>
    </location>
    <ligand>
        <name>S-adenosyl-L-methionine</name>
        <dbReference type="ChEBI" id="CHEBI:59789"/>
    </ligand>
</feature>
<dbReference type="GO" id="GO:0005840">
    <property type="term" value="C:ribosome"/>
    <property type="evidence" value="ECO:0007669"/>
    <property type="project" value="UniProtKB-KW"/>
</dbReference>
<evidence type="ECO:0000256" key="6">
    <source>
        <dbReference type="HAMAP-Rule" id="MF_00735"/>
    </source>
</evidence>
<comment type="catalytic activity">
    <reaction evidence="6">
        <text>L-lysyl-[protein] + 3 S-adenosyl-L-methionine = N(6),N(6),N(6)-trimethyl-L-lysyl-[protein] + 3 S-adenosyl-L-homocysteine + 3 H(+)</text>
        <dbReference type="Rhea" id="RHEA:54192"/>
        <dbReference type="Rhea" id="RHEA-COMP:9752"/>
        <dbReference type="Rhea" id="RHEA-COMP:13826"/>
        <dbReference type="ChEBI" id="CHEBI:15378"/>
        <dbReference type="ChEBI" id="CHEBI:29969"/>
        <dbReference type="ChEBI" id="CHEBI:57856"/>
        <dbReference type="ChEBI" id="CHEBI:59789"/>
        <dbReference type="ChEBI" id="CHEBI:61961"/>
    </reaction>
</comment>
<keyword evidence="4 6" id="KW-0808">Transferase</keyword>
<dbReference type="PANTHER" id="PTHR43648:SF1">
    <property type="entry name" value="ELECTRON TRANSFER FLAVOPROTEIN BETA SUBUNIT LYSINE METHYLTRANSFERASE"/>
    <property type="match status" value="1"/>
</dbReference>
<evidence type="ECO:0000313" key="7">
    <source>
        <dbReference type="EMBL" id="RKR00267.1"/>
    </source>
</evidence>
<evidence type="ECO:0000256" key="4">
    <source>
        <dbReference type="ARBA" id="ARBA00022679"/>
    </source>
</evidence>
<name>A0A495DD61_9PROT</name>
<keyword evidence="7" id="KW-0689">Ribosomal protein</keyword>
<dbReference type="Gene3D" id="3.40.50.150">
    <property type="entry name" value="Vaccinia Virus protein VP39"/>
    <property type="match status" value="1"/>
</dbReference>
<gene>
    <name evidence="6" type="primary">prmA</name>
    <name evidence="7" type="ORF">C7435_1471</name>
</gene>